<name>A0A8T2C5T7_9BRAS</name>
<evidence type="ECO:0000313" key="1">
    <source>
        <dbReference type="EMBL" id="KAG7593193.1"/>
    </source>
</evidence>
<reference evidence="1 2" key="1">
    <citation type="submission" date="2020-12" db="EMBL/GenBank/DDBJ databases">
        <title>Concerted genomic and epigenomic changes stabilize Arabidopsis allopolyploids.</title>
        <authorList>
            <person name="Chen Z."/>
        </authorList>
    </citation>
    <scope>NUCLEOTIDE SEQUENCE [LARGE SCALE GENOMIC DNA]</scope>
    <source>
        <strain evidence="1">Allo738</strain>
        <tissue evidence="1">Leaf</tissue>
    </source>
</reference>
<comment type="caution">
    <text evidence="1">The sequence shown here is derived from an EMBL/GenBank/DDBJ whole genome shotgun (WGS) entry which is preliminary data.</text>
</comment>
<proteinExistence type="predicted"/>
<organism evidence="1 2">
    <name type="scientific">Arabidopsis thaliana x Arabidopsis arenosa</name>
    <dbReference type="NCBI Taxonomy" id="1240361"/>
    <lineage>
        <taxon>Eukaryota</taxon>
        <taxon>Viridiplantae</taxon>
        <taxon>Streptophyta</taxon>
        <taxon>Embryophyta</taxon>
        <taxon>Tracheophyta</taxon>
        <taxon>Spermatophyta</taxon>
        <taxon>Magnoliopsida</taxon>
        <taxon>eudicotyledons</taxon>
        <taxon>Gunneridae</taxon>
        <taxon>Pentapetalae</taxon>
        <taxon>rosids</taxon>
        <taxon>malvids</taxon>
        <taxon>Brassicales</taxon>
        <taxon>Brassicaceae</taxon>
        <taxon>Camelineae</taxon>
        <taxon>Arabidopsis</taxon>
    </lineage>
</organism>
<protein>
    <submittedName>
        <fullName evidence="1">Uncharacterized protein</fullName>
    </submittedName>
</protein>
<sequence>MKLDGRRFQLRIQNESKTLPPQNRRFQNDSNRPFLRIALPLRFLALPGAPVSDSNSEAGIGAPPALPCNVALHWIKSKYCLCHNNLLKDVPEC</sequence>
<accession>A0A8T2C5T7</accession>
<gene>
    <name evidence="1" type="ORF">ISN45_Aa01g020060</name>
</gene>
<dbReference type="Proteomes" id="UP000694240">
    <property type="component" value="Chromosome 6"/>
</dbReference>
<keyword evidence="2" id="KW-1185">Reference proteome</keyword>
<evidence type="ECO:0000313" key="2">
    <source>
        <dbReference type="Proteomes" id="UP000694240"/>
    </source>
</evidence>
<dbReference type="AlphaFoldDB" id="A0A8T2C5T7"/>
<dbReference type="EMBL" id="JAEFBK010000006">
    <property type="protein sequence ID" value="KAG7593193.1"/>
    <property type="molecule type" value="Genomic_DNA"/>
</dbReference>